<name>A0A921FKY3_9MICC</name>
<gene>
    <name evidence="1" type="ORF">K8V32_02805</name>
</gene>
<dbReference type="RefSeq" id="WP_303902552.1">
    <property type="nucleotide sequence ID" value="NZ_DYXC01000032.1"/>
</dbReference>
<sequence length="133" mass="14915">MAEPRTLSVIDIPEHCGNAPRKAVVRDFLIAVYERRDNAVVEMLSDTLHWEIFGSTQLTSKQAVREWLAQQPSIIELKLHTVITHGTECAADGVIIAAAGDRKVFNHVLRFSGHTKTAKIKEIRSYVIEHEDG</sequence>
<dbReference type="InterPro" id="IPR032710">
    <property type="entry name" value="NTF2-like_dom_sf"/>
</dbReference>
<proteinExistence type="predicted"/>
<dbReference type="EMBL" id="DYXC01000032">
    <property type="protein sequence ID" value="HJF13720.1"/>
    <property type="molecule type" value="Genomic_DNA"/>
</dbReference>
<reference evidence="1" key="1">
    <citation type="journal article" date="2021" name="PeerJ">
        <title>Extensive microbial diversity within the chicken gut microbiome revealed by metagenomics and culture.</title>
        <authorList>
            <person name="Gilroy R."/>
            <person name="Ravi A."/>
            <person name="Getino M."/>
            <person name="Pursley I."/>
            <person name="Horton D.L."/>
            <person name="Alikhan N.F."/>
            <person name="Baker D."/>
            <person name="Gharbi K."/>
            <person name="Hall N."/>
            <person name="Watson M."/>
            <person name="Adriaenssens E.M."/>
            <person name="Foster-Nyarko E."/>
            <person name="Jarju S."/>
            <person name="Secka A."/>
            <person name="Antonio M."/>
            <person name="Oren A."/>
            <person name="Chaudhuri R.R."/>
            <person name="La Ragione R."/>
            <person name="Hildebrand F."/>
            <person name="Pallen M.J."/>
        </authorList>
    </citation>
    <scope>NUCLEOTIDE SEQUENCE</scope>
    <source>
        <strain evidence="1">ChiHjej13B12-14962</strain>
    </source>
</reference>
<reference evidence="1" key="2">
    <citation type="submission" date="2021-09" db="EMBL/GenBank/DDBJ databases">
        <authorList>
            <person name="Gilroy R."/>
        </authorList>
    </citation>
    <scope>NUCLEOTIDE SEQUENCE</scope>
    <source>
        <strain evidence="1">ChiHjej13B12-14962</strain>
    </source>
</reference>
<accession>A0A921FKY3</accession>
<dbReference type="AlphaFoldDB" id="A0A921FKY3"/>
<evidence type="ECO:0008006" key="3">
    <source>
        <dbReference type="Google" id="ProtNLM"/>
    </source>
</evidence>
<protein>
    <recommendedName>
        <fullName evidence="3">SnoaL-like domain-containing protein</fullName>
    </recommendedName>
</protein>
<comment type="caution">
    <text evidence="1">The sequence shown here is derived from an EMBL/GenBank/DDBJ whole genome shotgun (WGS) entry which is preliminary data.</text>
</comment>
<evidence type="ECO:0000313" key="2">
    <source>
        <dbReference type="Proteomes" id="UP000703315"/>
    </source>
</evidence>
<dbReference type="Gene3D" id="3.10.450.50">
    <property type="match status" value="1"/>
</dbReference>
<dbReference type="SUPFAM" id="SSF54427">
    <property type="entry name" value="NTF2-like"/>
    <property type="match status" value="1"/>
</dbReference>
<organism evidence="1 2">
    <name type="scientific">Enteractinococcus helveticum</name>
    <dbReference type="NCBI Taxonomy" id="1837282"/>
    <lineage>
        <taxon>Bacteria</taxon>
        <taxon>Bacillati</taxon>
        <taxon>Actinomycetota</taxon>
        <taxon>Actinomycetes</taxon>
        <taxon>Micrococcales</taxon>
        <taxon>Micrococcaceae</taxon>
    </lineage>
</organism>
<evidence type="ECO:0000313" key="1">
    <source>
        <dbReference type="EMBL" id="HJF13720.1"/>
    </source>
</evidence>
<dbReference type="Proteomes" id="UP000703315">
    <property type="component" value="Unassembled WGS sequence"/>
</dbReference>